<keyword evidence="3" id="KW-0694">RNA-binding</keyword>
<proteinExistence type="predicted"/>
<evidence type="ECO:0000313" key="7">
    <source>
        <dbReference type="Proteomes" id="UP000225706"/>
    </source>
</evidence>
<dbReference type="GO" id="GO:0003729">
    <property type="term" value="F:mRNA binding"/>
    <property type="evidence" value="ECO:0007669"/>
    <property type="project" value="TreeGrafter"/>
</dbReference>
<feature type="region of interest" description="Disordered" evidence="4">
    <location>
        <begin position="1"/>
        <end position="31"/>
    </location>
</feature>
<feature type="compositionally biased region" description="Low complexity" evidence="4">
    <location>
        <begin position="318"/>
        <end position="328"/>
    </location>
</feature>
<keyword evidence="2" id="KW-0963">Cytoplasm</keyword>
<evidence type="ECO:0000259" key="5">
    <source>
        <dbReference type="PROSITE" id="PS50882"/>
    </source>
</evidence>
<dbReference type="PANTHER" id="PTHR12357:SF89">
    <property type="entry name" value="YTH DOMAIN-CONTAINING FAMILY PROTEIN"/>
    <property type="match status" value="1"/>
</dbReference>
<reference evidence="7" key="1">
    <citation type="journal article" date="2017" name="bioRxiv">
        <title>Comparative analysis of the genomes of Stylophora pistillata and Acropora digitifera provides evidence for extensive differences between species of corals.</title>
        <authorList>
            <person name="Voolstra C.R."/>
            <person name="Li Y."/>
            <person name="Liew Y.J."/>
            <person name="Baumgarten S."/>
            <person name="Zoccola D."/>
            <person name="Flot J.-F."/>
            <person name="Tambutte S."/>
            <person name="Allemand D."/>
            <person name="Aranda M."/>
        </authorList>
    </citation>
    <scope>NUCLEOTIDE SEQUENCE [LARGE SCALE GENOMIC DNA]</scope>
</reference>
<dbReference type="Gene3D" id="3.10.590.10">
    <property type="entry name" value="ph1033 like domains"/>
    <property type="match status" value="1"/>
</dbReference>
<dbReference type="FunFam" id="3.10.590.10:FF:000001">
    <property type="entry name" value="YTH domain family 1, isoform CRA_a"/>
    <property type="match status" value="1"/>
</dbReference>
<evidence type="ECO:0000256" key="2">
    <source>
        <dbReference type="ARBA" id="ARBA00022490"/>
    </source>
</evidence>
<accession>A0A2B4RFV5</accession>
<dbReference type="Pfam" id="PF04146">
    <property type="entry name" value="YTH"/>
    <property type="match status" value="1"/>
</dbReference>
<sequence length="543" mass="58909">MSATIDQRPKDHGGKGYVNKNGELQNVSGEDIDRYLHPGAKQGTEKQLNSQQVNTNLPSQLTDSYLPPFYPTTTTGSNTGLPPMPFPYLNAAGISDGTWSTGVPSLTPNTLFPSTGFGAVGNGEQLLQDQMFNHNAGVAVSTNAYLSSLTHNSQGPPALYFPGTTTDISWGEQSQGAAMLPNFYQPPPPPTSEHGGLNPIGVDLDSLKGKEFGTAGNVENALSSLALGVDDKGNEGLNDQTKLSSQVTSSSTVTPSETKPKSWAAIASQPAKPKAKLPPPKPKLPPPITTQQTVGPSKVESGAWGNAAKSGPNKPAIGRGTRPRPNTGGMSGNPGPSNPPVNLSESVPILDKLRSKNCYNPKEFSLLQKNARFFIIKSYSEDDIHRSIKYSVWTSTEHGNRRLNDAFKEQQSSKAPIYLLFSVNGSGHFCGIAMMTSEVDIEIETGIWTQDKWKGKFDVKWFYVKDVPNNALRHIRLENNDNKPVTNSRDTQEVPPEKGKQVLKIIHSYKHQTSIFDDFGHYEKRQDEEFKKGGKKVVGVKAP</sequence>
<dbReference type="GO" id="GO:1990247">
    <property type="term" value="F:N6-methyladenosine-containing RNA reader activity"/>
    <property type="evidence" value="ECO:0007669"/>
    <property type="project" value="TreeGrafter"/>
</dbReference>
<evidence type="ECO:0000313" key="6">
    <source>
        <dbReference type="EMBL" id="PFX15155.1"/>
    </source>
</evidence>
<gene>
    <name evidence="6" type="primary">YTHDF1</name>
    <name evidence="6" type="ORF">AWC38_SpisGene20638</name>
</gene>
<dbReference type="InterPro" id="IPR045168">
    <property type="entry name" value="YTH_prot"/>
</dbReference>
<organism evidence="6 7">
    <name type="scientific">Stylophora pistillata</name>
    <name type="common">Smooth cauliflower coral</name>
    <dbReference type="NCBI Taxonomy" id="50429"/>
    <lineage>
        <taxon>Eukaryota</taxon>
        <taxon>Metazoa</taxon>
        <taxon>Cnidaria</taxon>
        <taxon>Anthozoa</taxon>
        <taxon>Hexacorallia</taxon>
        <taxon>Scleractinia</taxon>
        <taxon>Astrocoeniina</taxon>
        <taxon>Pocilloporidae</taxon>
        <taxon>Stylophora</taxon>
    </lineage>
</organism>
<dbReference type="GO" id="GO:0005737">
    <property type="term" value="C:cytoplasm"/>
    <property type="evidence" value="ECO:0007669"/>
    <property type="project" value="UniProtKB-SubCell"/>
</dbReference>
<feature type="compositionally biased region" description="Pro residues" evidence="4">
    <location>
        <begin position="276"/>
        <end position="288"/>
    </location>
</feature>
<name>A0A2B4RFV5_STYPI</name>
<dbReference type="EMBL" id="LSMT01000679">
    <property type="protein sequence ID" value="PFX15155.1"/>
    <property type="molecule type" value="Genomic_DNA"/>
</dbReference>
<protein>
    <submittedName>
        <fullName evidence="6">YTH domain-containing family protein 1</fullName>
    </submittedName>
</protein>
<dbReference type="AlphaFoldDB" id="A0A2B4RFV5"/>
<dbReference type="STRING" id="50429.A0A2B4RFV5"/>
<evidence type="ECO:0000256" key="3">
    <source>
        <dbReference type="ARBA" id="ARBA00022884"/>
    </source>
</evidence>
<feature type="region of interest" description="Disordered" evidence="4">
    <location>
        <begin position="236"/>
        <end position="343"/>
    </location>
</feature>
<comment type="subcellular location">
    <subcellularLocation>
        <location evidence="1">Cytoplasm</location>
    </subcellularLocation>
</comment>
<evidence type="ECO:0000256" key="1">
    <source>
        <dbReference type="ARBA" id="ARBA00004496"/>
    </source>
</evidence>
<dbReference type="Proteomes" id="UP000225706">
    <property type="component" value="Unassembled WGS sequence"/>
</dbReference>
<dbReference type="PANTHER" id="PTHR12357">
    <property type="entry name" value="YTH YT521-B HOMOLOGY DOMAIN-CONTAINING"/>
    <property type="match status" value="1"/>
</dbReference>
<dbReference type="CDD" id="cd21134">
    <property type="entry name" value="YTH"/>
    <property type="match status" value="1"/>
</dbReference>
<dbReference type="InterPro" id="IPR007275">
    <property type="entry name" value="YTH_domain"/>
</dbReference>
<keyword evidence="7" id="KW-1185">Reference proteome</keyword>
<dbReference type="PROSITE" id="PS50882">
    <property type="entry name" value="YTH"/>
    <property type="match status" value="1"/>
</dbReference>
<feature type="compositionally biased region" description="Low complexity" evidence="4">
    <location>
        <begin position="240"/>
        <end position="257"/>
    </location>
</feature>
<comment type="caution">
    <text evidence="6">The sequence shown here is derived from an EMBL/GenBank/DDBJ whole genome shotgun (WGS) entry which is preliminary data.</text>
</comment>
<dbReference type="GO" id="GO:0061157">
    <property type="term" value="P:mRNA destabilization"/>
    <property type="evidence" value="ECO:0007669"/>
    <property type="project" value="TreeGrafter"/>
</dbReference>
<evidence type="ECO:0000256" key="4">
    <source>
        <dbReference type="SAM" id="MobiDB-lite"/>
    </source>
</evidence>
<dbReference type="OrthoDB" id="306690at2759"/>
<feature type="domain" description="YTH" evidence="5">
    <location>
        <begin position="371"/>
        <end position="506"/>
    </location>
</feature>